<dbReference type="Proteomes" id="UP000318141">
    <property type="component" value="Unassembled WGS sequence"/>
</dbReference>
<accession>A0A562BQF5</accession>
<reference evidence="2 3" key="1">
    <citation type="submission" date="2019-07" db="EMBL/GenBank/DDBJ databases">
        <title>Genome sequencing of lignin-degrading bacterial isolates.</title>
        <authorList>
            <person name="Gladden J."/>
        </authorList>
    </citation>
    <scope>NUCLEOTIDE SEQUENCE [LARGE SCALE GENOMIC DNA]</scope>
    <source>
        <strain evidence="2 3">J11</strain>
    </source>
</reference>
<name>A0A562BQF5_9BURK</name>
<gene>
    <name evidence="2" type="ORF">L602_001700000190</name>
</gene>
<organism evidence="2 3">
    <name type="scientific">Cupriavidus gilardii J11</name>
    <dbReference type="NCBI Taxonomy" id="936133"/>
    <lineage>
        <taxon>Bacteria</taxon>
        <taxon>Pseudomonadati</taxon>
        <taxon>Pseudomonadota</taxon>
        <taxon>Betaproteobacteria</taxon>
        <taxon>Burkholderiales</taxon>
        <taxon>Burkholderiaceae</taxon>
        <taxon>Cupriavidus</taxon>
    </lineage>
</organism>
<keyword evidence="3" id="KW-1185">Reference proteome</keyword>
<protein>
    <recommendedName>
        <fullName evidence="1">DUF6630 domain-containing protein</fullName>
    </recommendedName>
</protein>
<dbReference type="InterPro" id="IPR046582">
    <property type="entry name" value="DUF6630"/>
</dbReference>
<feature type="domain" description="DUF6630" evidence="1">
    <location>
        <begin position="12"/>
        <end position="162"/>
    </location>
</feature>
<proteinExistence type="predicted"/>
<evidence type="ECO:0000259" key="1">
    <source>
        <dbReference type="Pfam" id="PF20335"/>
    </source>
</evidence>
<dbReference type="EMBL" id="VLJN01000009">
    <property type="protein sequence ID" value="TWG87427.1"/>
    <property type="molecule type" value="Genomic_DNA"/>
</dbReference>
<evidence type="ECO:0000313" key="2">
    <source>
        <dbReference type="EMBL" id="TWG87427.1"/>
    </source>
</evidence>
<dbReference type="Pfam" id="PF20335">
    <property type="entry name" value="DUF6630"/>
    <property type="match status" value="1"/>
</dbReference>
<dbReference type="OrthoDB" id="8969087at2"/>
<sequence>MSGLLDDDTRQAVERLLGMINFDDGVMVEKQLAVLDEALEEADDAVEDGELLAMVQDVIDWEAGFEVEQDDAATFIDCLNQLCARLDIVLDWGVEDPDDEDFLDSTTVPELMEQAFDQLRSLGITLWHWEIASGVYAGWLARAEDDDEILAIGEALDVELRTGDQPF</sequence>
<dbReference type="AlphaFoldDB" id="A0A562BQF5"/>
<comment type="caution">
    <text evidence="2">The sequence shown here is derived from an EMBL/GenBank/DDBJ whole genome shotgun (WGS) entry which is preliminary data.</text>
</comment>
<evidence type="ECO:0000313" key="3">
    <source>
        <dbReference type="Proteomes" id="UP000318141"/>
    </source>
</evidence>